<dbReference type="AlphaFoldDB" id="A0A382MIA8"/>
<sequence length="195" mass="22487">MNTIQHLKVLQKEFGRINIGIITTFTSVNQSKIKDTLKGIYEIARPDNIAITLVRGDPKEKVNLNLDMKLYREAIEYRNGLFYSKKMPGLKNFHGNKLATAGRVILNDMVLKIFETNKYQSPCYSANISGVMYPEGQVYPCEILDSSHMIGNIRDFDLNFRNLWFSNKAKDEVNFIRKTKCFCTHECFNGVNIIF</sequence>
<evidence type="ECO:0008006" key="2">
    <source>
        <dbReference type="Google" id="ProtNLM"/>
    </source>
</evidence>
<dbReference type="InterPro" id="IPR013785">
    <property type="entry name" value="Aldolase_TIM"/>
</dbReference>
<dbReference type="EMBL" id="UINC01093845">
    <property type="protein sequence ID" value="SVC48589.1"/>
    <property type="molecule type" value="Genomic_DNA"/>
</dbReference>
<dbReference type="InterPro" id="IPR058240">
    <property type="entry name" value="rSAM_sf"/>
</dbReference>
<reference evidence="1" key="1">
    <citation type="submission" date="2018-05" db="EMBL/GenBank/DDBJ databases">
        <authorList>
            <person name="Lanie J.A."/>
            <person name="Ng W.-L."/>
            <person name="Kazmierczak K.M."/>
            <person name="Andrzejewski T.M."/>
            <person name="Davidsen T.M."/>
            <person name="Wayne K.J."/>
            <person name="Tettelin H."/>
            <person name="Glass J.I."/>
            <person name="Rusch D."/>
            <person name="Podicherti R."/>
            <person name="Tsui H.-C.T."/>
            <person name="Winkler M.E."/>
        </authorList>
    </citation>
    <scope>NUCLEOTIDE SEQUENCE</scope>
</reference>
<name>A0A382MIA8_9ZZZZ</name>
<accession>A0A382MIA8</accession>
<gene>
    <name evidence="1" type="ORF">METZ01_LOCUS301443</name>
</gene>
<dbReference type="SUPFAM" id="SSF102114">
    <property type="entry name" value="Radical SAM enzymes"/>
    <property type="match status" value="1"/>
</dbReference>
<protein>
    <recommendedName>
        <fullName evidence="2">4Fe4S-binding SPASM domain-containing protein</fullName>
    </recommendedName>
</protein>
<evidence type="ECO:0000313" key="1">
    <source>
        <dbReference type="EMBL" id="SVC48589.1"/>
    </source>
</evidence>
<proteinExistence type="predicted"/>
<feature type="non-terminal residue" evidence="1">
    <location>
        <position position="195"/>
    </location>
</feature>
<organism evidence="1">
    <name type="scientific">marine metagenome</name>
    <dbReference type="NCBI Taxonomy" id="408172"/>
    <lineage>
        <taxon>unclassified sequences</taxon>
        <taxon>metagenomes</taxon>
        <taxon>ecological metagenomes</taxon>
    </lineage>
</organism>
<dbReference type="Gene3D" id="3.20.20.70">
    <property type="entry name" value="Aldolase class I"/>
    <property type="match status" value="1"/>
</dbReference>
<dbReference type="CDD" id="cd21109">
    <property type="entry name" value="SPASM"/>
    <property type="match status" value="1"/>
</dbReference>